<organism evidence="4 5">
    <name type="scientific">Candidatus Falkowbacteria bacterium RIFCSPHIGHO2_02_FULL_45_15</name>
    <dbReference type="NCBI Taxonomy" id="1797987"/>
    <lineage>
        <taxon>Bacteria</taxon>
        <taxon>Candidatus Falkowiibacteriota</taxon>
    </lineage>
</organism>
<reference evidence="4 5" key="1">
    <citation type="journal article" date="2016" name="Nat. Commun.">
        <title>Thousands of microbial genomes shed light on interconnected biogeochemical processes in an aquifer system.</title>
        <authorList>
            <person name="Anantharaman K."/>
            <person name="Brown C.T."/>
            <person name="Hug L.A."/>
            <person name="Sharon I."/>
            <person name="Castelle C.J."/>
            <person name="Probst A.J."/>
            <person name="Thomas B.C."/>
            <person name="Singh A."/>
            <person name="Wilkins M.J."/>
            <person name="Karaoz U."/>
            <person name="Brodie E.L."/>
            <person name="Williams K.H."/>
            <person name="Hubbard S.S."/>
            <person name="Banfield J.F."/>
        </authorList>
    </citation>
    <scope>NUCLEOTIDE SEQUENCE [LARGE SCALE GENOMIC DNA]</scope>
</reference>
<evidence type="ECO:0000256" key="3">
    <source>
        <dbReference type="SAM" id="Phobius"/>
    </source>
</evidence>
<dbReference type="Proteomes" id="UP000177691">
    <property type="component" value="Unassembled WGS sequence"/>
</dbReference>
<keyword evidence="3" id="KW-0812">Transmembrane</keyword>
<accession>A0A1F5RZR3</accession>
<evidence type="ECO:0000256" key="2">
    <source>
        <dbReference type="SAM" id="MobiDB-lite"/>
    </source>
</evidence>
<keyword evidence="1" id="KW-0175">Coiled coil</keyword>
<evidence type="ECO:0000313" key="5">
    <source>
        <dbReference type="Proteomes" id="UP000177691"/>
    </source>
</evidence>
<comment type="caution">
    <text evidence="4">The sequence shown here is derived from an EMBL/GenBank/DDBJ whole genome shotgun (WGS) entry which is preliminary data.</text>
</comment>
<dbReference type="EMBL" id="MFFU01000001">
    <property type="protein sequence ID" value="OGF19904.1"/>
    <property type="molecule type" value="Genomic_DNA"/>
</dbReference>
<feature type="coiled-coil region" evidence="1">
    <location>
        <begin position="307"/>
        <end position="334"/>
    </location>
</feature>
<evidence type="ECO:0000256" key="1">
    <source>
        <dbReference type="SAM" id="Coils"/>
    </source>
</evidence>
<proteinExistence type="predicted"/>
<keyword evidence="3" id="KW-1133">Transmembrane helix</keyword>
<gene>
    <name evidence="4" type="ORF">A3D54_00630</name>
</gene>
<evidence type="ECO:0000313" key="4">
    <source>
        <dbReference type="EMBL" id="OGF19904.1"/>
    </source>
</evidence>
<keyword evidence="3" id="KW-0472">Membrane</keyword>
<dbReference type="AlphaFoldDB" id="A0A1F5RZR3"/>
<sequence length="398" mass="46089">MKKVTDADRRSLTKTEKQMHVICGLLLLIALGGLFFETKELGMGNTQGVGKATGFLQQLNSTASANNQNSKHPLTLILGSVVLEETTINQEFKIEIPPNITREKALFLLLQAEQEKREMESYNLTTQYISDKILEAQRAYIGSDEEYSVLVGEGKTYTGEKGEYTGKLLTISQDTPSHEIEKLNYSKVFFITKSITLSKEQVYRLIDELPLLEEKEQMLRKKGVDTEQEAKLIKEAKLALTGERYQEAEAYLKEAGIQLDKRRVEQKRLKGLIRLSKSFFARYWWKVLPALVVLSLLAKPAYLMIRKKRAKAKLKKLTLELSMLDKLLKKTQQEYFVDHSMSQSTYNIREKRYRERRTKIKEILPVLESIVRDQKHIKKEREKAPERRGVLEIKKEER</sequence>
<name>A0A1F5RZR3_9BACT</name>
<feature type="transmembrane region" description="Helical" evidence="3">
    <location>
        <begin position="283"/>
        <end position="305"/>
    </location>
</feature>
<feature type="transmembrane region" description="Helical" evidence="3">
    <location>
        <begin position="20"/>
        <end position="36"/>
    </location>
</feature>
<protein>
    <submittedName>
        <fullName evidence="4">Uncharacterized protein</fullName>
    </submittedName>
</protein>
<feature type="region of interest" description="Disordered" evidence="2">
    <location>
        <begin position="378"/>
        <end position="398"/>
    </location>
</feature>